<dbReference type="InterPro" id="IPR020613">
    <property type="entry name" value="Thiolase_CS"/>
</dbReference>
<accession>A0ABM9Z2N5</accession>
<dbReference type="PROSITE" id="PS00737">
    <property type="entry name" value="THIOLASE_2"/>
    <property type="match status" value="1"/>
</dbReference>
<name>A0ABM9Z2N5_VIBOR</name>
<gene>
    <name evidence="7" type="ORF">VIA_001111</name>
</gene>
<organism evidence="7 8">
    <name type="scientific">Vibrio orientalis CIP 102891 = ATCC 33934</name>
    <dbReference type="NCBI Taxonomy" id="675816"/>
    <lineage>
        <taxon>Bacteria</taxon>
        <taxon>Pseudomonadati</taxon>
        <taxon>Pseudomonadota</taxon>
        <taxon>Gammaproteobacteria</taxon>
        <taxon>Vibrionales</taxon>
        <taxon>Vibrionaceae</taxon>
        <taxon>Vibrio</taxon>
        <taxon>Vibrio oreintalis group</taxon>
    </lineage>
</organism>
<dbReference type="PANTHER" id="PTHR18919:SF107">
    <property type="entry name" value="ACETYL-COA ACETYLTRANSFERASE, CYTOSOLIC"/>
    <property type="match status" value="1"/>
</dbReference>
<evidence type="ECO:0000256" key="4">
    <source>
        <dbReference type="RuleBase" id="RU003557"/>
    </source>
</evidence>
<dbReference type="InterPro" id="IPR020617">
    <property type="entry name" value="Thiolase_C"/>
</dbReference>
<feature type="domain" description="Thiolase N-terminal" evidence="5">
    <location>
        <begin position="11"/>
        <end position="270"/>
    </location>
</feature>
<feature type="domain" description="Thiolase C-terminal" evidence="6">
    <location>
        <begin position="279"/>
        <end position="406"/>
    </location>
</feature>
<keyword evidence="3 4" id="KW-0012">Acyltransferase</keyword>
<dbReference type="InterPro" id="IPR016039">
    <property type="entry name" value="Thiolase-like"/>
</dbReference>
<keyword evidence="2 4" id="KW-0808">Transferase</keyword>
<dbReference type="PANTHER" id="PTHR18919">
    <property type="entry name" value="ACETYL-COA C-ACYLTRANSFERASE"/>
    <property type="match status" value="1"/>
</dbReference>
<evidence type="ECO:0000256" key="1">
    <source>
        <dbReference type="ARBA" id="ARBA00010982"/>
    </source>
</evidence>
<comment type="caution">
    <text evidence="7">The sequence shown here is derived from an EMBL/GenBank/DDBJ whole genome shotgun (WGS) entry which is preliminary data.</text>
</comment>
<comment type="similarity">
    <text evidence="1 4">Belongs to the thiolase-like superfamily. Thiolase family.</text>
</comment>
<proteinExistence type="inferred from homology"/>
<dbReference type="EC" id="2.3.1.16" evidence="7"/>
<dbReference type="InterPro" id="IPR002155">
    <property type="entry name" value="Thiolase"/>
</dbReference>
<protein>
    <submittedName>
        <fullName evidence="7">3-ketoacyl-CoA thiolase</fullName>
        <ecNumber evidence="7">2.3.1.16</ecNumber>
        <ecNumber evidence="7">2.3.1.9</ecNumber>
    </submittedName>
</protein>
<evidence type="ECO:0000256" key="3">
    <source>
        <dbReference type="ARBA" id="ARBA00023315"/>
    </source>
</evidence>
<dbReference type="InterPro" id="IPR020616">
    <property type="entry name" value="Thiolase_N"/>
</dbReference>
<evidence type="ECO:0000259" key="5">
    <source>
        <dbReference type="Pfam" id="PF00108"/>
    </source>
</evidence>
<evidence type="ECO:0000256" key="2">
    <source>
        <dbReference type="ARBA" id="ARBA00022679"/>
    </source>
</evidence>
<evidence type="ECO:0000259" key="6">
    <source>
        <dbReference type="Pfam" id="PF02803"/>
    </source>
</evidence>
<dbReference type="EMBL" id="ACZV01000004">
    <property type="protein sequence ID" value="EEX93953.1"/>
    <property type="molecule type" value="Genomic_DNA"/>
</dbReference>
<dbReference type="PIRSF" id="PIRSF000429">
    <property type="entry name" value="Ac-CoA_Ac_transf"/>
    <property type="match status" value="1"/>
</dbReference>
<dbReference type="CDD" id="cd00751">
    <property type="entry name" value="thiolase"/>
    <property type="match status" value="1"/>
</dbReference>
<dbReference type="SUPFAM" id="SSF53901">
    <property type="entry name" value="Thiolase-like"/>
    <property type="match status" value="2"/>
</dbReference>
<evidence type="ECO:0000313" key="8">
    <source>
        <dbReference type="Proteomes" id="UP000003515"/>
    </source>
</evidence>
<dbReference type="Proteomes" id="UP000003515">
    <property type="component" value="Unassembled WGS sequence"/>
</dbReference>
<dbReference type="GO" id="GO:0003985">
    <property type="term" value="F:acetyl-CoA C-acetyltransferase activity"/>
    <property type="evidence" value="ECO:0007669"/>
    <property type="project" value="UniProtKB-EC"/>
</dbReference>
<dbReference type="InterPro" id="IPR020615">
    <property type="entry name" value="Thiolase_acyl_enz_int_AS"/>
</dbReference>
<dbReference type="Pfam" id="PF02803">
    <property type="entry name" value="Thiolase_C"/>
    <property type="match status" value="1"/>
</dbReference>
<dbReference type="Pfam" id="PF00108">
    <property type="entry name" value="Thiolase_N"/>
    <property type="match status" value="1"/>
</dbReference>
<reference evidence="7 8" key="1">
    <citation type="submission" date="2009-10" db="EMBL/GenBank/DDBJ databases">
        <authorList>
            <consortium name="Los Alamos National Laboratory (LANL)"/>
            <consortium name="National Microbial Pathogen Data Resource (NMPDR)"/>
            <person name="Munk A.C."/>
            <person name="Chertkov O."/>
            <person name="Tapia R."/>
            <person name="Green L."/>
            <person name="Rogers Y."/>
            <person name="Detter J.C."/>
            <person name="Bruce D."/>
            <person name="Brettin T.S."/>
            <person name="Colwell R.R."/>
            <person name="Huq A."/>
            <person name="Grim C.J."/>
            <person name="Hasan N.A."/>
            <person name="Bartels D."/>
            <person name="Vonstein V."/>
        </authorList>
    </citation>
    <scope>NUCLEOTIDE SEQUENCE [LARGE SCALE GENOMIC DNA]</scope>
    <source>
        <strain evidence="7 8">CIP 102891</strain>
    </source>
</reference>
<dbReference type="PROSITE" id="PS00099">
    <property type="entry name" value="THIOLASE_3"/>
    <property type="match status" value="1"/>
</dbReference>
<dbReference type="InterPro" id="IPR020610">
    <property type="entry name" value="Thiolase_AS"/>
</dbReference>
<dbReference type="NCBIfam" id="TIGR01930">
    <property type="entry name" value="AcCoA-C-Actrans"/>
    <property type="match status" value="1"/>
</dbReference>
<evidence type="ECO:0000313" key="7">
    <source>
        <dbReference type="EMBL" id="EEX93953.1"/>
    </source>
</evidence>
<sequence length="408" mass="42715">MDWCFKMTQKVYIVAAKRTAIGSFLGSLSSVSVVELGAETIKAALKQANVEPERVDEVIAGNVLGAGLGQGVGRQASIHAGIPATVPAYTLNMICGSGMKTVLNGINAIKSGDANLVVAAGMESMSNAPFVMSGKSRQGHKLGDMAMVDSLLKDGLTDAFGDFHMGITAENIAKQYQISREEQDQFALTSQHRAQMAIEQQHFVDEIVPISVKTRRGVSEFAVDEHPRANTTFDALASLKPAFERSGSVTAGNASGINDGAVALVLASEQAVEQYQLAPIVEVLATGQGGVEPDVMGLGPIPAVGQALERSGLTLGDIERLELNEAFAAQALGVIKGLAKQHHLSESWFVDRTNVNGGAIALGHPIGASGGRILTSLIYELIRSKTQLGLASLCIGGGMGTAIIVRRV</sequence>
<dbReference type="EC" id="2.3.1.9" evidence="7"/>
<dbReference type="Gene3D" id="3.40.47.10">
    <property type="match status" value="2"/>
</dbReference>
<keyword evidence="8" id="KW-1185">Reference proteome</keyword>
<dbReference type="PROSITE" id="PS00098">
    <property type="entry name" value="THIOLASE_1"/>
    <property type="match status" value="1"/>
</dbReference>